<dbReference type="SUPFAM" id="SSF52499">
    <property type="entry name" value="Isochorismatase-like hydrolases"/>
    <property type="match status" value="1"/>
</dbReference>
<protein>
    <submittedName>
        <fullName evidence="3">Isochorismatase family protein</fullName>
    </submittedName>
</protein>
<comment type="caution">
    <text evidence="3">The sequence shown here is derived from an EMBL/GenBank/DDBJ whole genome shotgun (WGS) entry which is preliminary data.</text>
</comment>
<gene>
    <name evidence="3" type="ORF">FBT96_18525</name>
</gene>
<evidence type="ECO:0000259" key="2">
    <source>
        <dbReference type="Pfam" id="PF00857"/>
    </source>
</evidence>
<dbReference type="Gene3D" id="3.40.50.850">
    <property type="entry name" value="Isochorismatase-like"/>
    <property type="match status" value="1"/>
</dbReference>
<dbReference type="Pfam" id="PF00857">
    <property type="entry name" value="Isochorismatase"/>
    <property type="match status" value="1"/>
</dbReference>
<dbReference type="AlphaFoldDB" id="A0A4U1JLE2"/>
<dbReference type="OrthoDB" id="8477867at2"/>
<dbReference type="InterPro" id="IPR016291">
    <property type="entry name" value="Isochorismatase"/>
</dbReference>
<dbReference type="PANTHER" id="PTHR43540">
    <property type="entry name" value="PEROXYUREIDOACRYLATE/UREIDOACRYLATE AMIDOHYDROLASE-RELATED"/>
    <property type="match status" value="1"/>
</dbReference>
<evidence type="ECO:0000313" key="4">
    <source>
        <dbReference type="Proteomes" id="UP000310597"/>
    </source>
</evidence>
<dbReference type="InterPro" id="IPR000868">
    <property type="entry name" value="Isochorismatase-like_dom"/>
</dbReference>
<reference evidence="3 4" key="1">
    <citation type="submission" date="2019-04" db="EMBL/GenBank/DDBJ databases">
        <title>Draft Whole-Genome sequence of the purple photosynthetic bacterium Rhodobacter capsulatus SP108 with an indigenous class A beta-lactamase.</title>
        <authorList>
            <person name="Robertson S."/>
            <person name="Meyer T.E."/>
            <person name="Kyndt J.A."/>
        </authorList>
    </citation>
    <scope>NUCLEOTIDE SEQUENCE [LARGE SCALE GENOMIC DNA]</scope>
    <source>
        <strain evidence="3 4">SP108</strain>
    </source>
</reference>
<organism evidence="3 4">
    <name type="scientific">Rhodobacter capsulatus</name>
    <name type="common">Rhodopseudomonas capsulata</name>
    <dbReference type="NCBI Taxonomy" id="1061"/>
    <lineage>
        <taxon>Bacteria</taxon>
        <taxon>Pseudomonadati</taxon>
        <taxon>Pseudomonadota</taxon>
        <taxon>Alphaproteobacteria</taxon>
        <taxon>Rhodobacterales</taxon>
        <taxon>Rhodobacter group</taxon>
        <taxon>Rhodobacter</taxon>
    </lineage>
</organism>
<accession>A0A4U1JLE2</accession>
<dbReference type="InterPro" id="IPR050272">
    <property type="entry name" value="Isochorismatase-like_hydrls"/>
</dbReference>
<evidence type="ECO:0000256" key="1">
    <source>
        <dbReference type="ARBA" id="ARBA00022801"/>
    </source>
</evidence>
<dbReference type="GO" id="GO:0008908">
    <property type="term" value="F:isochorismatase activity"/>
    <property type="evidence" value="ECO:0007669"/>
    <property type="project" value="InterPro"/>
</dbReference>
<proteinExistence type="predicted"/>
<evidence type="ECO:0000313" key="3">
    <source>
        <dbReference type="EMBL" id="TKD13883.1"/>
    </source>
</evidence>
<dbReference type="EMBL" id="SWJZ01000106">
    <property type="protein sequence ID" value="TKD13883.1"/>
    <property type="molecule type" value="Genomic_DNA"/>
</dbReference>
<feature type="domain" description="Isochorismatase-like" evidence="2">
    <location>
        <begin position="31"/>
        <end position="204"/>
    </location>
</feature>
<dbReference type="InterPro" id="IPR036380">
    <property type="entry name" value="Isochorismatase-like_sf"/>
</dbReference>
<dbReference type="RefSeq" id="WP_136909293.1">
    <property type="nucleotide sequence ID" value="NZ_SWJZ01000106.1"/>
</dbReference>
<dbReference type="PANTHER" id="PTHR43540:SF3">
    <property type="entry name" value="ENTEROBACTIN SYNTHASE COMPONENT B"/>
    <property type="match status" value="1"/>
</dbReference>
<dbReference type="PRINTS" id="PR01398">
    <property type="entry name" value="ISCHRISMTASE"/>
</dbReference>
<name>A0A4U1JLE2_RHOCA</name>
<dbReference type="Proteomes" id="UP000310597">
    <property type="component" value="Unassembled WGS sequence"/>
</dbReference>
<sequence length="217" mass="23534">MALPGILSYPLPRPEALPAARAPWHIVPARAALLIHDMQRYFCAPFPQEAAPLPAVIDNIATLARAARACGMPVFYTAQEGAQLRIDRGLQADLWGAGMSRRAEHQDILPDLAPAPGDLVLTKHRYSAFQRSNLEPLMRARGRDQLLITGVYAHIGCLATAAEAFQRDIEPFAIADAQADFDAERHEMALRWVAGTCGGVIATRDAMATLTGVTRCA</sequence>
<keyword evidence="1" id="KW-0378">Hydrolase</keyword>